<dbReference type="AlphaFoldDB" id="A0A0A0BZ70"/>
<dbReference type="Proteomes" id="UP000054314">
    <property type="component" value="Unassembled WGS sequence"/>
</dbReference>
<keyword evidence="1" id="KW-0808">Transferase</keyword>
<keyword evidence="2" id="KW-1185">Reference proteome</keyword>
<dbReference type="Gene3D" id="3.40.50.300">
    <property type="entry name" value="P-loop containing nucleotide triphosphate hydrolases"/>
    <property type="match status" value="1"/>
</dbReference>
<comment type="caution">
    <text evidence="1">The sequence shown here is derived from an EMBL/GenBank/DDBJ whole genome shotgun (WGS) entry which is preliminary data.</text>
</comment>
<proteinExistence type="predicted"/>
<gene>
    <name evidence="1" type="ORF">N869_16720</name>
</gene>
<name>A0A0A0BZ70_9CELL</name>
<accession>A0A0A0BZ70</accession>
<dbReference type="SUPFAM" id="SSF52540">
    <property type="entry name" value="P-loop containing nucleoside triphosphate hydrolases"/>
    <property type="match status" value="1"/>
</dbReference>
<protein>
    <submittedName>
        <fullName evidence="1">Uridine kinase</fullName>
    </submittedName>
</protein>
<dbReference type="GO" id="GO:0016301">
    <property type="term" value="F:kinase activity"/>
    <property type="evidence" value="ECO:0007669"/>
    <property type="project" value="UniProtKB-KW"/>
</dbReference>
<evidence type="ECO:0000313" key="1">
    <source>
        <dbReference type="EMBL" id="KGM13007.1"/>
    </source>
</evidence>
<sequence>MDAGRGRLRVSQLAVSVLAAPPRLGGVTLVCVDGPSGAGKTTLAGALAGSLPGAVVLHMDDLYDGWAGLATVWPRVEDQVLGPLGAGEPARWRRYDWSLGRFDRWHELPVPAVLVLEGCGSAPRAVRGRASCVVWVDAPATVRHRRAADRDGPRLDPRLEEWWRTEEEYFAVERPSEHADVHVDGSVGWDR</sequence>
<reference evidence="1 2" key="1">
    <citation type="submission" date="2013-08" db="EMBL/GenBank/DDBJ databases">
        <title>Genome sequencing of Cellulomonas bogoriensis 69B4.</title>
        <authorList>
            <person name="Chen F."/>
            <person name="Li Y."/>
            <person name="Wang G."/>
        </authorList>
    </citation>
    <scope>NUCLEOTIDE SEQUENCE [LARGE SCALE GENOMIC DNA]</scope>
    <source>
        <strain evidence="1 2">69B4</strain>
    </source>
</reference>
<organism evidence="1 2">
    <name type="scientific">Cellulomonas bogoriensis 69B4 = DSM 16987</name>
    <dbReference type="NCBI Taxonomy" id="1386082"/>
    <lineage>
        <taxon>Bacteria</taxon>
        <taxon>Bacillati</taxon>
        <taxon>Actinomycetota</taxon>
        <taxon>Actinomycetes</taxon>
        <taxon>Micrococcales</taxon>
        <taxon>Cellulomonadaceae</taxon>
        <taxon>Cellulomonas</taxon>
    </lineage>
</organism>
<evidence type="ECO:0000313" key="2">
    <source>
        <dbReference type="Proteomes" id="UP000054314"/>
    </source>
</evidence>
<dbReference type="EMBL" id="AXCZ01000074">
    <property type="protein sequence ID" value="KGM13007.1"/>
    <property type="molecule type" value="Genomic_DNA"/>
</dbReference>
<dbReference type="InterPro" id="IPR027417">
    <property type="entry name" value="P-loop_NTPase"/>
</dbReference>
<keyword evidence="1" id="KW-0418">Kinase</keyword>